<evidence type="ECO:0000313" key="7">
    <source>
        <dbReference type="Proteomes" id="UP001178507"/>
    </source>
</evidence>
<feature type="region of interest" description="Disordered" evidence="4">
    <location>
        <begin position="366"/>
        <end position="451"/>
    </location>
</feature>
<dbReference type="GO" id="GO:0016579">
    <property type="term" value="P:protein deubiquitination"/>
    <property type="evidence" value="ECO:0007669"/>
    <property type="project" value="TreeGrafter"/>
</dbReference>
<keyword evidence="2" id="KW-0645">Protease</keyword>
<comment type="caution">
    <text evidence="6">The sequence shown here is derived from an EMBL/GenBank/DDBJ whole genome shotgun (WGS) entry which is preliminary data.</text>
</comment>
<dbReference type="PANTHER" id="PTHR12378">
    <property type="entry name" value="DESUMOYLATING ISOPEPTIDASE"/>
    <property type="match status" value="1"/>
</dbReference>
<dbReference type="AlphaFoldDB" id="A0AA36I2P2"/>
<comment type="similarity">
    <text evidence="1">Belongs to the DeSI family.</text>
</comment>
<feature type="compositionally biased region" description="Basic and acidic residues" evidence="4">
    <location>
        <begin position="420"/>
        <end position="437"/>
    </location>
</feature>
<dbReference type="GO" id="GO:0006508">
    <property type="term" value="P:proteolysis"/>
    <property type="evidence" value="ECO:0007669"/>
    <property type="project" value="UniProtKB-KW"/>
</dbReference>
<keyword evidence="3" id="KW-0378">Hydrolase</keyword>
<organism evidence="6 7">
    <name type="scientific">Effrenium voratum</name>
    <dbReference type="NCBI Taxonomy" id="2562239"/>
    <lineage>
        <taxon>Eukaryota</taxon>
        <taxon>Sar</taxon>
        <taxon>Alveolata</taxon>
        <taxon>Dinophyceae</taxon>
        <taxon>Suessiales</taxon>
        <taxon>Symbiodiniaceae</taxon>
        <taxon>Effrenium</taxon>
    </lineage>
</organism>
<feature type="compositionally biased region" description="Basic and acidic residues" evidence="4">
    <location>
        <begin position="377"/>
        <end position="388"/>
    </location>
</feature>
<accession>A0AA36I2P2</accession>
<evidence type="ECO:0000256" key="3">
    <source>
        <dbReference type="ARBA" id="ARBA00022801"/>
    </source>
</evidence>
<dbReference type="InterPro" id="IPR008580">
    <property type="entry name" value="PPPDE_dom"/>
</dbReference>
<sequence>MGPESPRIARHLQCFGLGAYLEANMKMRALNNRRYEALDVAEVDVPGVQQRAEAARPGGREPPERSKRSKENEARLSHATLSGWGVFHFSAGFFWCKKRKPGRGPWGLTVKRMGASASTDVPGQQGDHEVRLAATEIIRVAGMSGYHTSILLDGREYFFDAIGILEAAPLFSHTLNEAKNPDGSKTMVVPVGCSHCSAREMVDFLQEYFLRGSYDVFYKNCNTFSDAALYFLTRQRIPGWCNRIERLVTATKPVSISLLNRLFKALVEQSSGVTLEGDIYTPNPVSADFSVDTIINSLGDEEATSSESGSEEEGAPAPSSPATAPGTLSKRLSSIFYSEVDKYVQKVLAETSADVEEVVIEKDGSYRIVEEEEQEPDPVKEKPKKAEGDEIPEAQDGLKRKGTDDGIEVPLSKRQRRRQKILEARGEIPHQDGHGHGDVPSPDVPVVQEDV</sequence>
<dbReference type="Pfam" id="PF05903">
    <property type="entry name" value="Peptidase_C97"/>
    <property type="match status" value="1"/>
</dbReference>
<dbReference type="SMART" id="SM01179">
    <property type="entry name" value="DUF862"/>
    <property type="match status" value="1"/>
</dbReference>
<name>A0AA36I2P2_9DINO</name>
<evidence type="ECO:0000259" key="5">
    <source>
        <dbReference type="PROSITE" id="PS51858"/>
    </source>
</evidence>
<dbReference type="PROSITE" id="PS51858">
    <property type="entry name" value="PPPDE"/>
    <property type="match status" value="1"/>
</dbReference>
<keyword evidence="7" id="KW-1185">Reference proteome</keyword>
<dbReference type="EMBL" id="CAUJNA010000646">
    <property type="protein sequence ID" value="CAJ1379627.1"/>
    <property type="molecule type" value="Genomic_DNA"/>
</dbReference>
<feature type="region of interest" description="Disordered" evidence="4">
    <location>
        <begin position="300"/>
        <end position="327"/>
    </location>
</feature>
<feature type="region of interest" description="Disordered" evidence="4">
    <location>
        <begin position="50"/>
        <end position="74"/>
    </location>
</feature>
<evidence type="ECO:0000256" key="2">
    <source>
        <dbReference type="ARBA" id="ARBA00022670"/>
    </source>
</evidence>
<gene>
    <name evidence="6" type="ORF">EVOR1521_LOCUS7812</name>
</gene>
<dbReference type="PANTHER" id="PTHR12378:SF80">
    <property type="entry name" value="IP06716P-RELATED"/>
    <property type="match status" value="1"/>
</dbReference>
<protein>
    <recommendedName>
        <fullName evidence="5">PPPDE domain-containing protein</fullName>
    </recommendedName>
</protein>
<evidence type="ECO:0000256" key="4">
    <source>
        <dbReference type="SAM" id="MobiDB-lite"/>
    </source>
</evidence>
<dbReference type="InterPro" id="IPR042266">
    <property type="entry name" value="PPPDE_sf"/>
</dbReference>
<feature type="domain" description="PPPDE" evidence="5">
    <location>
        <begin position="128"/>
        <end position="263"/>
    </location>
</feature>
<dbReference type="Proteomes" id="UP001178507">
    <property type="component" value="Unassembled WGS sequence"/>
</dbReference>
<evidence type="ECO:0000313" key="6">
    <source>
        <dbReference type="EMBL" id="CAJ1379627.1"/>
    </source>
</evidence>
<feature type="compositionally biased region" description="Acidic residues" evidence="4">
    <location>
        <begin position="300"/>
        <end position="314"/>
    </location>
</feature>
<feature type="compositionally biased region" description="Basic and acidic residues" evidence="4">
    <location>
        <begin position="58"/>
        <end position="74"/>
    </location>
</feature>
<reference evidence="6" key="1">
    <citation type="submission" date="2023-08" db="EMBL/GenBank/DDBJ databases">
        <authorList>
            <person name="Chen Y."/>
            <person name="Shah S."/>
            <person name="Dougan E. K."/>
            <person name="Thang M."/>
            <person name="Chan C."/>
        </authorList>
    </citation>
    <scope>NUCLEOTIDE SEQUENCE</scope>
</reference>
<proteinExistence type="inferred from homology"/>
<feature type="compositionally biased region" description="Low complexity" evidence="4">
    <location>
        <begin position="315"/>
        <end position="327"/>
    </location>
</feature>
<dbReference type="GO" id="GO:0101005">
    <property type="term" value="F:deubiquitinase activity"/>
    <property type="evidence" value="ECO:0007669"/>
    <property type="project" value="TreeGrafter"/>
</dbReference>
<evidence type="ECO:0000256" key="1">
    <source>
        <dbReference type="ARBA" id="ARBA00008140"/>
    </source>
</evidence>
<dbReference type="Gene3D" id="3.90.1720.30">
    <property type="entry name" value="PPPDE domains"/>
    <property type="match status" value="1"/>
</dbReference>